<dbReference type="InterPro" id="IPR028364">
    <property type="entry name" value="Ribosomal_uL1/biogenesis"/>
</dbReference>
<dbReference type="PANTHER" id="PTHR36427:SF3">
    <property type="entry name" value="LARGE RIBOSOMAL SUBUNIT PROTEIN UL1M"/>
    <property type="match status" value="1"/>
</dbReference>
<dbReference type="SUPFAM" id="SSF56808">
    <property type="entry name" value="Ribosomal protein L1"/>
    <property type="match status" value="1"/>
</dbReference>
<dbReference type="Proteomes" id="UP001165289">
    <property type="component" value="Unassembled WGS sequence"/>
</dbReference>
<dbReference type="GO" id="GO:1990904">
    <property type="term" value="C:ribonucleoprotein complex"/>
    <property type="evidence" value="ECO:0007669"/>
    <property type="project" value="UniProtKB-KW"/>
</dbReference>
<accession>A0AAV7K6K7</accession>
<keyword evidence="5" id="KW-1185">Reference proteome</keyword>
<reference evidence="4 5" key="1">
    <citation type="journal article" date="2023" name="BMC Biol.">
        <title>The compact genome of the sponge Oopsacas minuta (Hexactinellida) is lacking key metazoan core genes.</title>
        <authorList>
            <person name="Santini S."/>
            <person name="Schenkelaars Q."/>
            <person name="Jourda C."/>
            <person name="Duchesne M."/>
            <person name="Belahbib H."/>
            <person name="Rocher C."/>
            <person name="Selva M."/>
            <person name="Riesgo A."/>
            <person name="Vervoort M."/>
            <person name="Leys S.P."/>
            <person name="Kodjabachian L."/>
            <person name="Le Bivic A."/>
            <person name="Borchiellini C."/>
            <person name="Claverie J.M."/>
            <person name="Renard E."/>
        </authorList>
    </citation>
    <scope>NUCLEOTIDE SEQUENCE [LARGE SCALE GENOMIC DNA]</scope>
    <source>
        <strain evidence="4">SPO-2</strain>
    </source>
</reference>
<organism evidence="4 5">
    <name type="scientific">Oopsacas minuta</name>
    <dbReference type="NCBI Taxonomy" id="111878"/>
    <lineage>
        <taxon>Eukaryota</taxon>
        <taxon>Metazoa</taxon>
        <taxon>Porifera</taxon>
        <taxon>Hexactinellida</taxon>
        <taxon>Hexasterophora</taxon>
        <taxon>Lyssacinosida</taxon>
        <taxon>Leucopsacidae</taxon>
        <taxon>Oopsacas</taxon>
    </lineage>
</organism>
<sequence length="288" mass="32672">MFYPLRSLITHQVSQVPKLPILKIIRYKAFPKLITHIQAVSAPITDSYSLIKYNTPPLSFSQAVAALRAYSLVDKDEYINLKMNINLFDPNKRKQVVQLGPSVILFPNQFTDESSVFILCGDEEGDVAKQSGATGYLEERHFSKLESTKLEHDYYLATETVADVVRTMGKLFKQKTPNRRRGSIVHADKLKEAVHQFLATTDLNLVKSKTEKLQGILNTSFGKLSFTDTMLLENLDKILDNLKEYKDPRLETFILNASLTTEYGPSFILSEDIYMRVNNHTSDTSGLI</sequence>
<dbReference type="Gene3D" id="3.40.50.790">
    <property type="match status" value="1"/>
</dbReference>
<evidence type="ECO:0000256" key="1">
    <source>
        <dbReference type="ARBA" id="ARBA00010531"/>
    </source>
</evidence>
<keyword evidence="2 4" id="KW-0689">Ribosomal protein</keyword>
<dbReference type="Pfam" id="PF00687">
    <property type="entry name" value="Ribosomal_L1"/>
    <property type="match status" value="1"/>
</dbReference>
<evidence type="ECO:0000313" key="4">
    <source>
        <dbReference type="EMBL" id="KAI6656610.1"/>
    </source>
</evidence>
<evidence type="ECO:0000256" key="2">
    <source>
        <dbReference type="ARBA" id="ARBA00022980"/>
    </source>
</evidence>
<dbReference type="InterPro" id="IPR016095">
    <property type="entry name" value="Ribosomal_uL1_3-a/b-sand"/>
</dbReference>
<evidence type="ECO:0000256" key="3">
    <source>
        <dbReference type="ARBA" id="ARBA00023274"/>
    </source>
</evidence>
<comment type="caution">
    <text evidence="4">The sequence shown here is derived from an EMBL/GenBank/DDBJ whole genome shotgun (WGS) entry which is preliminary data.</text>
</comment>
<dbReference type="Gene3D" id="3.30.190.20">
    <property type="match status" value="1"/>
</dbReference>
<comment type="similarity">
    <text evidence="1">Belongs to the universal ribosomal protein uL1 family.</text>
</comment>
<dbReference type="GO" id="GO:0005840">
    <property type="term" value="C:ribosome"/>
    <property type="evidence" value="ECO:0007669"/>
    <property type="project" value="UniProtKB-KW"/>
</dbReference>
<keyword evidence="3" id="KW-0687">Ribonucleoprotein</keyword>
<name>A0AAV7K6K7_9METZ</name>
<gene>
    <name evidence="4" type="ORF">LOD99_1405</name>
</gene>
<dbReference type="InterPro" id="IPR023674">
    <property type="entry name" value="Ribosomal_uL1-like"/>
</dbReference>
<dbReference type="EMBL" id="JAKMXF010000144">
    <property type="protein sequence ID" value="KAI6656610.1"/>
    <property type="molecule type" value="Genomic_DNA"/>
</dbReference>
<dbReference type="AlphaFoldDB" id="A0AAV7K6K7"/>
<protein>
    <submittedName>
        <fullName evidence="4">50S ribosomal protein L1, chloroplastic-like</fullName>
    </submittedName>
</protein>
<evidence type="ECO:0000313" key="5">
    <source>
        <dbReference type="Proteomes" id="UP001165289"/>
    </source>
</evidence>
<dbReference type="PANTHER" id="PTHR36427">
    <property type="entry name" value="54S RIBOSOMAL PROTEIN L1, MITOCHONDRIAL"/>
    <property type="match status" value="1"/>
</dbReference>
<proteinExistence type="inferred from homology"/>